<evidence type="ECO:0000259" key="4">
    <source>
        <dbReference type="Pfam" id="PF01464"/>
    </source>
</evidence>
<dbReference type="GO" id="GO:0044781">
    <property type="term" value="P:bacterial-type flagellum organization"/>
    <property type="evidence" value="ECO:0007669"/>
    <property type="project" value="UniProtKB-KW"/>
</dbReference>
<feature type="region of interest" description="Disordered" evidence="3">
    <location>
        <begin position="1"/>
        <end position="21"/>
    </location>
</feature>
<sequence>MSIVSFSSSMNNPQRNDAGVSGARTSSLEFAAEQFEALFLQQVLKQMRKAGDVLSADNPMRSRELDTMRDFYDGMLAETLASKRQTGIADMLVQQLSGNRDQLAAIDEAAVSARGADLPQRSMSLSDPLRQTWQRGTETISNVWQRGFANFRSLVNSIIQHESGGRVDAVSPKGALGVMQLMPDTAKDMAVELGLAFSESRLTRDAGYNTQLGSAYLKKMLDRYDGEQTLAVAAYNAGPGRVDEWLQRNGDPRNGNISVSNWIERIPFRETRDYARKIFNDMQAAAPAAPAPTTTAALTSVKFNTSADSVALQENTSHQSRSAAFARQIRIDQTENGL</sequence>
<dbReference type="PANTHER" id="PTHR37423:SF2">
    <property type="entry name" value="MEMBRANE-BOUND LYTIC MUREIN TRANSGLYCOSYLASE C"/>
    <property type="match status" value="1"/>
</dbReference>
<dbReference type="Proteomes" id="UP000652567">
    <property type="component" value="Unassembled WGS sequence"/>
</dbReference>
<dbReference type="CDD" id="cd13401">
    <property type="entry name" value="Slt70-like"/>
    <property type="match status" value="1"/>
</dbReference>
<dbReference type="Pfam" id="PF01464">
    <property type="entry name" value="SLT"/>
    <property type="match status" value="1"/>
</dbReference>
<name>A0A928V101_9GAMM</name>
<evidence type="ECO:0000259" key="5">
    <source>
        <dbReference type="Pfam" id="PF10135"/>
    </source>
</evidence>
<evidence type="ECO:0000256" key="2">
    <source>
        <dbReference type="ARBA" id="ARBA00022795"/>
    </source>
</evidence>
<dbReference type="SUPFAM" id="SSF53955">
    <property type="entry name" value="Lysozyme-like"/>
    <property type="match status" value="1"/>
</dbReference>
<evidence type="ECO:0000313" key="6">
    <source>
        <dbReference type="EMBL" id="MBE8715788.1"/>
    </source>
</evidence>
<comment type="caution">
    <text evidence="6">The sequence shown here is derived from an EMBL/GenBank/DDBJ whole genome shotgun (WGS) entry which is preliminary data.</text>
</comment>
<dbReference type="RefSeq" id="WP_193906404.1">
    <property type="nucleotide sequence ID" value="NZ_PRDL01000001.1"/>
</dbReference>
<feature type="compositionally biased region" description="Polar residues" evidence="3">
    <location>
        <begin position="1"/>
        <end position="15"/>
    </location>
</feature>
<feature type="domain" description="Transglycosylase SLT" evidence="4">
    <location>
        <begin position="148"/>
        <end position="252"/>
    </location>
</feature>
<keyword evidence="7" id="KW-1185">Reference proteome</keyword>
<accession>A0A928V101</accession>
<evidence type="ECO:0000256" key="1">
    <source>
        <dbReference type="ARBA" id="ARBA00007734"/>
    </source>
</evidence>
<dbReference type="AlphaFoldDB" id="A0A928V101"/>
<reference evidence="6" key="1">
    <citation type="submission" date="2018-07" db="EMBL/GenBank/DDBJ databases">
        <title>Genome assembly of strain Ka43.</title>
        <authorList>
            <person name="Kukolya J."/>
            <person name="Nagy I."/>
            <person name="Horvath B."/>
            <person name="Toth A."/>
        </authorList>
    </citation>
    <scope>NUCLEOTIDE SEQUENCE</scope>
    <source>
        <strain evidence="6">KB43</strain>
    </source>
</reference>
<protein>
    <submittedName>
        <fullName evidence="6">Lytic transglycosylase</fullName>
    </submittedName>
</protein>
<dbReference type="PANTHER" id="PTHR37423">
    <property type="entry name" value="SOLUBLE LYTIC MUREIN TRANSGLYCOSYLASE-RELATED"/>
    <property type="match status" value="1"/>
</dbReference>
<keyword evidence="2" id="KW-1005">Bacterial flagellum biogenesis</keyword>
<evidence type="ECO:0000313" key="7">
    <source>
        <dbReference type="Proteomes" id="UP000652567"/>
    </source>
</evidence>
<comment type="similarity">
    <text evidence="1">Belongs to the transglycosylase Slt family.</text>
</comment>
<dbReference type="EMBL" id="PRDL01000001">
    <property type="protein sequence ID" value="MBE8715788.1"/>
    <property type="molecule type" value="Genomic_DNA"/>
</dbReference>
<dbReference type="InterPro" id="IPR019301">
    <property type="entry name" value="Flagellar_prot_FlgJ_N"/>
</dbReference>
<evidence type="ECO:0000256" key="3">
    <source>
        <dbReference type="SAM" id="MobiDB-lite"/>
    </source>
</evidence>
<gene>
    <name evidence="6" type="ORF">C4F51_01130</name>
</gene>
<dbReference type="InterPro" id="IPR008258">
    <property type="entry name" value="Transglycosylase_SLT_dom_1"/>
</dbReference>
<feature type="domain" description="Flagellar protein FlgJ N-terminal" evidence="5">
    <location>
        <begin position="45"/>
        <end position="95"/>
    </location>
</feature>
<dbReference type="Gene3D" id="1.10.530.10">
    <property type="match status" value="1"/>
</dbReference>
<organism evidence="6 7">
    <name type="scientific">Cellvibrio polysaccharolyticus</name>
    <dbReference type="NCBI Taxonomy" id="2082724"/>
    <lineage>
        <taxon>Bacteria</taxon>
        <taxon>Pseudomonadati</taxon>
        <taxon>Pseudomonadota</taxon>
        <taxon>Gammaproteobacteria</taxon>
        <taxon>Cellvibrionales</taxon>
        <taxon>Cellvibrionaceae</taxon>
        <taxon>Cellvibrio</taxon>
    </lineage>
</organism>
<dbReference type="InterPro" id="IPR023346">
    <property type="entry name" value="Lysozyme-like_dom_sf"/>
</dbReference>
<proteinExistence type="inferred from homology"/>
<dbReference type="Pfam" id="PF10135">
    <property type="entry name" value="Rod-binding"/>
    <property type="match status" value="1"/>
</dbReference>